<keyword evidence="6" id="KW-0949">S-adenosyl-L-methionine</keyword>
<dbReference type="Gene3D" id="3.40.50.150">
    <property type="entry name" value="Vaccinia Virus protein VP39"/>
    <property type="match status" value="1"/>
</dbReference>
<evidence type="ECO:0000313" key="8">
    <source>
        <dbReference type="EMBL" id="MBO8480670.1"/>
    </source>
</evidence>
<evidence type="ECO:0000256" key="7">
    <source>
        <dbReference type="ARBA" id="ARBA00022694"/>
    </source>
</evidence>
<gene>
    <name evidence="8" type="primary">trmB</name>
    <name evidence="8" type="ORF">IAB76_06140</name>
</gene>
<dbReference type="AlphaFoldDB" id="A0A9D9IZ30"/>
<sequence>MGHDKLRKFAENETFSCLLQPSSKELLADGYANLHDHEIKGRWRERMFPHSQAPADGGIVLELGCGKGEYTIDLALRDPSRNYVGVDIKGARLWKGAKYATQHSLPNVAFLRTRVEFISAFFAPGEVSEIWLTFSDPQFRSENSRLSSPVFLERYRSFLRPGGLVHLKTDSRFLHEYTKAVCKVNGLEVTACTADLYGAARVAADSRVAAGFKSAATATTAMTEATAVQTFYEKMFLEQGYPITYMAFRLDHDGPFVAPRDPEDFDSDHWRSVEGPRVLFGRDTAETRRQKLKK</sequence>
<proteinExistence type="predicted"/>
<evidence type="ECO:0000313" key="9">
    <source>
        <dbReference type="Proteomes" id="UP000823769"/>
    </source>
</evidence>
<evidence type="ECO:0000256" key="6">
    <source>
        <dbReference type="ARBA" id="ARBA00022691"/>
    </source>
</evidence>
<evidence type="ECO:0000256" key="1">
    <source>
        <dbReference type="ARBA" id="ARBA00000142"/>
    </source>
</evidence>
<dbReference type="NCBIfam" id="NF001080">
    <property type="entry name" value="PRK00121.2-2"/>
    <property type="match status" value="1"/>
</dbReference>
<name>A0A9D9IZ30_9BACT</name>
<organism evidence="8 9">
    <name type="scientific">Candidatus Cryptobacteroides avistercoris</name>
    <dbReference type="NCBI Taxonomy" id="2840758"/>
    <lineage>
        <taxon>Bacteria</taxon>
        <taxon>Pseudomonadati</taxon>
        <taxon>Bacteroidota</taxon>
        <taxon>Bacteroidia</taxon>
        <taxon>Bacteroidales</taxon>
        <taxon>Candidatus Cryptobacteroides</taxon>
    </lineage>
</organism>
<reference evidence="8" key="2">
    <citation type="journal article" date="2021" name="PeerJ">
        <title>Extensive microbial diversity within the chicken gut microbiome revealed by metagenomics and culture.</title>
        <authorList>
            <person name="Gilroy R."/>
            <person name="Ravi A."/>
            <person name="Getino M."/>
            <person name="Pursley I."/>
            <person name="Horton D.L."/>
            <person name="Alikhan N.F."/>
            <person name="Baker D."/>
            <person name="Gharbi K."/>
            <person name="Hall N."/>
            <person name="Watson M."/>
            <person name="Adriaenssens E.M."/>
            <person name="Foster-Nyarko E."/>
            <person name="Jarju S."/>
            <person name="Secka A."/>
            <person name="Antonio M."/>
            <person name="Oren A."/>
            <person name="Chaudhuri R.R."/>
            <person name="La Ragione R."/>
            <person name="Hildebrand F."/>
            <person name="Pallen M.J."/>
        </authorList>
    </citation>
    <scope>NUCLEOTIDE SEQUENCE</scope>
    <source>
        <strain evidence="8">B3-1481</strain>
    </source>
</reference>
<dbReference type="EMBL" id="JADILW010000087">
    <property type="protein sequence ID" value="MBO8480670.1"/>
    <property type="molecule type" value="Genomic_DNA"/>
</dbReference>
<reference evidence="8" key="1">
    <citation type="submission" date="2020-10" db="EMBL/GenBank/DDBJ databases">
        <authorList>
            <person name="Gilroy R."/>
        </authorList>
    </citation>
    <scope>NUCLEOTIDE SEQUENCE</scope>
    <source>
        <strain evidence="8">B3-1481</strain>
    </source>
</reference>
<keyword evidence="4 8" id="KW-0489">Methyltransferase</keyword>
<dbReference type="SUPFAM" id="SSF53335">
    <property type="entry name" value="S-adenosyl-L-methionine-dependent methyltransferases"/>
    <property type="match status" value="1"/>
</dbReference>
<dbReference type="InterPro" id="IPR003358">
    <property type="entry name" value="tRNA_(Gua-N-7)_MeTrfase_Trmb"/>
</dbReference>
<dbReference type="GO" id="GO:0043527">
    <property type="term" value="C:tRNA methyltransferase complex"/>
    <property type="evidence" value="ECO:0007669"/>
    <property type="project" value="TreeGrafter"/>
</dbReference>
<protein>
    <recommendedName>
        <fullName evidence="3">tRNA (guanine(46)-N(7))-methyltransferase</fullName>
        <ecNumber evidence="3">2.1.1.33</ecNumber>
    </recommendedName>
</protein>
<dbReference type="InterPro" id="IPR029063">
    <property type="entry name" value="SAM-dependent_MTases_sf"/>
</dbReference>
<accession>A0A9D9IZ30</accession>
<keyword evidence="7" id="KW-0819">tRNA processing</keyword>
<evidence type="ECO:0000256" key="4">
    <source>
        <dbReference type="ARBA" id="ARBA00022603"/>
    </source>
</evidence>
<dbReference type="GO" id="GO:0008176">
    <property type="term" value="F:tRNA (guanine(46)-N7)-methyltransferase activity"/>
    <property type="evidence" value="ECO:0007669"/>
    <property type="project" value="UniProtKB-EC"/>
</dbReference>
<comment type="function">
    <text evidence="2">Catalyzes the formation of N(7)-methylguanine at position 46 (m7G46) in tRNA.</text>
</comment>
<evidence type="ECO:0000256" key="5">
    <source>
        <dbReference type="ARBA" id="ARBA00022679"/>
    </source>
</evidence>
<dbReference type="Pfam" id="PF02390">
    <property type="entry name" value="Methyltransf_4"/>
    <property type="match status" value="1"/>
</dbReference>
<evidence type="ECO:0000256" key="2">
    <source>
        <dbReference type="ARBA" id="ARBA00003015"/>
    </source>
</evidence>
<evidence type="ECO:0000256" key="3">
    <source>
        <dbReference type="ARBA" id="ARBA00011977"/>
    </source>
</evidence>
<comment type="caution">
    <text evidence="8">The sequence shown here is derived from an EMBL/GenBank/DDBJ whole genome shotgun (WGS) entry which is preliminary data.</text>
</comment>
<dbReference type="PROSITE" id="PS51625">
    <property type="entry name" value="SAM_MT_TRMB"/>
    <property type="match status" value="1"/>
</dbReference>
<dbReference type="PANTHER" id="PTHR23417">
    <property type="entry name" value="3-DEOXY-D-MANNO-OCTULOSONIC-ACID TRANSFERASE/TRNA GUANINE-N 7 - -METHYLTRANSFERASE"/>
    <property type="match status" value="1"/>
</dbReference>
<dbReference type="EC" id="2.1.1.33" evidence="3"/>
<keyword evidence="5 8" id="KW-0808">Transferase</keyword>
<comment type="catalytic activity">
    <reaction evidence="1">
        <text>guanosine(46) in tRNA + S-adenosyl-L-methionine = N(7)-methylguanosine(46) in tRNA + S-adenosyl-L-homocysteine</text>
        <dbReference type="Rhea" id="RHEA:42708"/>
        <dbReference type="Rhea" id="RHEA-COMP:10188"/>
        <dbReference type="Rhea" id="RHEA-COMP:10189"/>
        <dbReference type="ChEBI" id="CHEBI:57856"/>
        <dbReference type="ChEBI" id="CHEBI:59789"/>
        <dbReference type="ChEBI" id="CHEBI:74269"/>
        <dbReference type="ChEBI" id="CHEBI:74480"/>
        <dbReference type="EC" id="2.1.1.33"/>
    </reaction>
</comment>
<dbReference type="Proteomes" id="UP000823769">
    <property type="component" value="Unassembled WGS sequence"/>
</dbReference>
<dbReference type="PANTHER" id="PTHR23417:SF14">
    <property type="entry name" value="PENTACOTRIPEPTIDE-REPEAT REGION OF PRORP DOMAIN-CONTAINING PROTEIN"/>
    <property type="match status" value="1"/>
</dbReference>
<dbReference type="CDD" id="cd02440">
    <property type="entry name" value="AdoMet_MTases"/>
    <property type="match status" value="1"/>
</dbReference>